<dbReference type="Pfam" id="PF24068">
    <property type="entry name" value="TPD1_C"/>
    <property type="match status" value="1"/>
</dbReference>
<feature type="chain" id="PRO_5021337956" evidence="2">
    <location>
        <begin position="24"/>
        <end position="125"/>
    </location>
</feature>
<evidence type="ECO:0000256" key="2">
    <source>
        <dbReference type="SAM" id="SignalP"/>
    </source>
</evidence>
<dbReference type="PANTHER" id="PTHR33184:SF72">
    <property type="entry name" value="BETA-1,3-N-ACETYLGLUCOSAMINYLTRANSFERASE FAMILY PROTEIN"/>
    <property type="match status" value="1"/>
</dbReference>
<dbReference type="Gramene" id="RZC59481">
    <property type="protein sequence ID" value="RZC59481"/>
    <property type="gene ID" value="C5167_006775"/>
</dbReference>
<sequence>MASIIKVLSFFLVVAFLVEGGTAYNCKTSDIILRQNPTGRSGPKGAEYSVEVVNNCACSQFNLIVACHGFNSNTHVDQRWLKPVGGGNCIVNSGYAIIRGFNIGFFYVGPTKFSLTPKKSDVRCP</sequence>
<protein>
    <submittedName>
        <fullName evidence="3">Uncharacterized protein</fullName>
    </submittedName>
</protein>
<dbReference type="OrthoDB" id="603213at2759"/>
<keyword evidence="1 2" id="KW-0732">Signal</keyword>
<evidence type="ECO:0000256" key="1">
    <source>
        <dbReference type="ARBA" id="ARBA00022729"/>
    </source>
</evidence>
<keyword evidence="4" id="KW-1185">Reference proteome</keyword>
<dbReference type="InterPro" id="IPR040361">
    <property type="entry name" value="TPD1"/>
</dbReference>
<dbReference type="EMBL" id="CM010718">
    <property type="protein sequence ID" value="RZC59481.1"/>
    <property type="molecule type" value="Genomic_DNA"/>
</dbReference>
<evidence type="ECO:0000313" key="3">
    <source>
        <dbReference type="EMBL" id="RZC59481.1"/>
    </source>
</evidence>
<feature type="signal peptide" evidence="2">
    <location>
        <begin position="1"/>
        <end position="23"/>
    </location>
</feature>
<dbReference type="Proteomes" id="UP000316621">
    <property type="component" value="Chromosome 4"/>
</dbReference>
<reference evidence="3 4" key="1">
    <citation type="journal article" date="2018" name="Science">
        <title>The opium poppy genome and morphinan production.</title>
        <authorList>
            <person name="Guo L."/>
            <person name="Winzer T."/>
            <person name="Yang X."/>
            <person name="Li Y."/>
            <person name="Ning Z."/>
            <person name="He Z."/>
            <person name="Teodor R."/>
            <person name="Lu Y."/>
            <person name="Bowser T.A."/>
            <person name="Graham I.A."/>
            <person name="Ye K."/>
        </authorList>
    </citation>
    <scope>NUCLEOTIDE SEQUENCE [LARGE SCALE GENOMIC DNA]</scope>
    <source>
        <strain evidence="4">cv. HN1</strain>
        <tissue evidence="3">Leaves</tissue>
    </source>
</reference>
<evidence type="ECO:0000313" key="4">
    <source>
        <dbReference type="Proteomes" id="UP000316621"/>
    </source>
</evidence>
<organism evidence="3 4">
    <name type="scientific">Papaver somniferum</name>
    <name type="common">Opium poppy</name>
    <dbReference type="NCBI Taxonomy" id="3469"/>
    <lineage>
        <taxon>Eukaryota</taxon>
        <taxon>Viridiplantae</taxon>
        <taxon>Streptophyta</taxon>
        <taxon>Embryophyta</taxon>
        <taxon>Tracheophyta</taxon>
        <taxon>Spermatophyta</taxon>
        <taxon>Magnoliopsida</taxon>
        <taxon>Ranunculales</taxon>
        <taxon>Papaveraceae</taxon>
        <taxon>Papaveroideae</taxon>
        <taxon>Papaver</taxon>
    </lineage>
</organism>
<dbReference type="PANTHER" id="PTHR33184">
    <property type="entry name" value="PROTEIN TAPETUM DETERMINANT 1-LIKE-RELATED"/>
    <property type="match status" value="1"/>
</dbReference>
<accession>A0A4Y7JHR4</accession>
<dbReference type="OMA" id="NNCECAQ"/>
<dbReference type="AlphaFoldDB" id="A0A4Y7JHR4"/>
<dbReference type="GO" id="GO:0001709">
    <property type="term" value="P:cell fate determination"/>
    <property type="evidence" value="ECO:0007669"/>
    <property type="project" value="TreeGrafter"/>
</dbReference>
<proteinExistence type="predicted"/>
<gene>
    <name evidence="3" type="ORF">C5167_006775</name>
</gene>
<name>A0A4Y7JHR4_PAPSO</name>